<evidence type="ECO:0000313" key="2">
    <source>
        <dbReference type="EMBL" id="KAJ1099895.1"/>
    </source>
</evidence>
<dbReference type="AlphaFoldDB" id="A0AAV7MAT2"/>
<protein>
    <submittedName>
        <fullName evidence="2">Uncharacterized protein</fullName>
    </submittedName>
</protein>
<keyword evidence="3" id="KW-1185">Reference proteome</keyword>
<gene>
    <name evidence="2" type="ORF">NDU88_004988</name>
</gene>
<dbReference type="Proteomes" id="UP001066276">
    <property type="component" value="Chromosome 10"/>
</dbReference>
<evidence type="ECO:0000313" key="3">
    <source>
        <dbReference type="Proteomes" id="UP001066276"/>
    </source>
</evidence>
<proteinExistence type="predicted"/>
<evidence type="ECO:0000256" key="1">
    <source>
        <dbReference type="SAM" id="MobiDB-lite"/>
    </source>
</evidence>
<dbReference type="EMBL" id="JANPWB010000014">
    <property type="protein sequence ID" value="KAJ1099895.1"/>
    <property type="molecule type" value="Genomic_DNA"/>
</dbReference>
<comment type="caution">
    <text evidence="2">The sequence shown here is derived from an EMBL/GenBank/DDBJ whole genome shotgun (WGS) entry which is preliminary data.</text>
</comment>
<reference evidence="2" key="1">
    <citation type="journal article" date="2022" name="bioRxiv">
        <title>Sequencing and chromosome-scale assembly of the giantPleurodeles waltlgenome.</title>
        <authorList>
            <person name="Brown T."/>
            <person name="Elewa A."/>
            <person name="Iarovenko S."/>
            <person name="Subramanian E."/>
            <person name="Araus A.J."/>
            <person name="Petzold A."/>
            <person name="Susuki M."/>
            <person name="Suzuki K.-i.T."/>
            <person name="Hayashi T."/>
            <person name="Toyoda A."/>
            <person name="Oliveira C."/>
            <person name="Osipova E."/>
            <person name="Leigh N.D."/>
            <person name="Simon A."/>
            <person name="Yun M.H."/>
        </authorList>
    </citation>
    <scope>NUCLEOTIDE SEQUENCE</scope>
    <source>
        <strain evidence="2">20211129_DDA</strain>
        <tissue evidence="2">Liver</tissue>
    </source>
</reference>
<accession>A0AAV7MAT2</accession>
<name>A0AAV7MAT2_PLEWA</name>
<sequence>MESITSVERRIRWCAFKAGIGSRVESRRIAEQCGTIPIRGSRAGYNYREEGGRVIVGRVPGRGREEPLKNKKRRKESKAPLLTKSGHIPYNRNPAKIK</sequence>
<organism evidence="2 3">
    <name type="scientific">Pleurodeles waltl</name>
    <name type="common">Iberian ribbed newt</name>
    <dbReference type="NCBI Taxonomy" id="8319"/>
    <lineage>
        <taxon>Eukaryota</taxon>
        <taxon>Metazoa</taxon>
        <taxon>Chordata</taxon>
        <taxon>Craniata</taxon>
        <taxon>Vertebrata</taxon>
        <taxon>Euteleostomi</taxon>
        <taxon>Amphibia</taxon>
        <taxon>Batrachia</taxon>
        <taxon>Caudata</taxon>
        <taxon>Salamandroidea</taxon>
        <taxon>Salamandridae</taxon>
        <taxon>Pleurodelinae</taxon>
        <taxon>Pleurodeles</taxon>
    </lineage>
</organism>
<feature type="region of interest" description="Disordered" evidence="1">
    <location>
        <begin position="58"/>
        <end position="98"/>
    </location>
</feature>